<evidence type="ECO:0000313" key="7">
    <source>
        <dbReference type="Proteomes" id="UP000256862"/>
    </source>
</evidence>
<reference evidence="7" key="1">
    <citation type="submission" date="2018-01" db="EMBL/GenBank/DDBJ databases">
        <authorList>
            <person name="Gaut B.S."/>
            <person name="Morton B.R."/>
            <person name="Clegg M.T."/>
            <person name="Duvall M.R."/>
        </authorList>
    </citation>
    <scope>NUCLEOTIDE SEQUENCE [LARGE SCALE GENOMIC DNA]</scope>
</reference>
<reference evidence="3 8" key="3">
    <citation type="submission" date="2018-09" db="EMBL/GenBank/DDBJ databases">
        <title>Complete genome sequence of Cupriavidus oxalaticus T2, a bacterium capable of phenol tolerance and degradation.</title>
        <authorList>
            <person name="Yan J."/>
        </authorList>
    </citation>
    <scope>NUCLEOTIDE SEQUENCE [LARGE SCALE GENOMIC DNA]</scope>
    <source>
        <strain evidence="3 8">T2</strain>
    </source>
</reference>
<evidence type="ECO:0000313" key="6">
    <source>
        <dbReference type="EMBL" id="SPC18126.1"/>
    </source>
</evidence>
<evidence type="ECO:0000313" key="3">
    <source>
        <dbReference type="EMBL" id="QEZ44359.1"/>
    </source>
</evidence>
<dbReference type="SUPFAM" id="SSF56317">
    <property type="entry name" value="Carbon-nitrogen hydrolase"/>
    <property type="match status" value="1"/>
</dbReference>
<dbReference type="Gene3D" id="3.60.110.10">
    <property type="entry name" value="Carbon-nitrogen hydrolase"/>
    <property type="match status" value="1"/>
</dbReference>
<dbReference type="EC" id="3.5.1.49" evidence="5"/>
<evidence type="ECO:0000256" key="1">
    <source>
        <dbReference type="ARBA" id="ARBA00022801"/>
    </source>
</evidence>
<dbReference type="InterPro" id="IPR003010">
    <property type="entry name" value="C-N_Hydrolase"/>
</dbReference>
<dbReference type="EMBL" id="CP032518">
    <property type="protein sequence ID" value="QEZ44359.1"/>
    <property type="molecule type" value="Genomic_DNA"/>
</dbReference>
<keyword evidence="9" id="KW-1185">Reference proteome</keyword>
<dbReference type="EMBL" id="OGUS01000004">
    <property type="protein sequence ID" value="SPC05134.1"/>
    <property type="molecule type" value="Genomic_DNA"/>
</dbReference>
<organism evidence="5 7">
    <name type="scientific">Cupriavidus oxalaticus</name>
    <dbReference type="NCBI Taxonomy" id="96344"/>
    <lineage>
        <taxon>Bacteria</taxon>
        <taxon>Pseudomonadati</taxon>
        <taxon>Pseudomonadota</taxon>
        <taxon>Betaproteobacteria</taxon>
        <taxon>Burkholderiales</taxon>
        <taxon>Burkholderiaceae</taxon>
        <taxon>Cupriavidus</taxon>
    </lineage>
</organism>
<dbReference type="Proteomes" id="UP000256862">
    <property type="component" value="Plasmid CO2235_mp"/>
</dbReference>
<accession>A0A375GH69</accession>
<geneLocation type="plasmid" evidence="7">
    <name>co2235_mp</name>
</geneLocation>
<evidence type="ECO:0000313" key="8">
    <source>
        <dbReference type="Proteomes" id="UP000325743"/>
    </source>
</evidence>
<dbReference type="OrthoDB" id="9803803at2"/>
<dbReference type="GO" id="GO:0050126">
    <property type="term" value="F:N-carbamoylputrescine amidase activity"/>
    <property type="evidence" value="ECO:0007669"/>
    <property type="project" value="TreeGrafter"/>
</dbReference>
<evidence type="ECO:0000313" key="9">
    <source>
        <dbReference type="Proteomes" id="UP000623307"/>
    </source>
</evidence>
<dbReference type="EMBL" id="OGUS01000132">
    <property type="protein sequence ID" value="SPC18126.1"/>
    <property type="molecule type" value="Genomic_DNA"/>
</dbReference>
<proteinExistence type="predicted"/>
<dbReference type="CDD" id="cd07565">
    <property type="entry name" value="aliphatic_amidase"/>
    <property type="match status" value="1"/>
</dbReference>
<dbReference type="NCBIfam" id="NF009803">
    <property type="entry name" value="PRK13287.1"/>
    <property type="match status" value="1"/>
</dbReference>
<gene>
    <name evidence="5" type="primary">amiF</name>
    <name evidence="6" type="ORF">CO2235_MP10346</name>
    <name evidence="5" type="ORF">CO2235_U1010088</name>
    <name evidence="3" type="ORF">D2917_09050</name>
    <name evidence="4" type="ORF">JTE92_01465</name>
</gene>
<reference evidence="5 7" key="2">
    <citation type="submission" date="2018-01" db="EMBL/GenBank/DDBJ databases">
        <authorList>
            <person name="Clerissi C."/>
        </authorList>
    </citation>
    <scope>NUCLEOTIDE SEQUENCE</scope>
    <source>
        <strain evidence="5">Cupriavidus oxalaticus LMG 2235</strain>
        <plasmid evidence="7">co2235_mp</plasmid>
    </source>
</reference>
<dbReference type="AlphaFoldDB" id="A0A375GH69"/>
<dbReference type="InterPro" id="IPR036526">
    <property type="entry name" value="C-N_Hydrolase_sf"/>
</dbReference>
<dbReference type="GO" id="GO:0033388">
    <property type="term" value="P:putrescine biosynthetic process from arginine"/>
    <property type="evidence" value="ECO:0007669"/>
    <property type="project" value="TreeGrafter"/>
</dbReference>
<dbReference type="RefSeq" id="WP_063239420.1">
    <property type="nucleotide sequence ID" value="NZ_CP032518.1"/>
</dbReference>
<dbReference type="InterPro" id="IPR050345">
    <property type="entry name" value="Aliph_Amidase/BUP"/>
</dbReference>
<feature type="domain" description="CN hydrolase" evidence="2">
    <location>
        <begin position="14"/>
        <end position="256"/>
    </location>
</feature>
<dbReference type="Pfam" id="PF00795">
    <property type="entry name" value="CN_hydrolase"/>
    <property type="match status" value="1"/>
</dbReference>
<dbReference type="Proteomes" id="UP000325743">
    <property type="component" value="Chromosome 1"/>
</dbReference>
<sequence length="327" mass="35655">MNGLGGLNQTENGVIVGLLQLRKADIATPEDLRLSADRLASFVHQVKKGRPNVDIIVFPEYSLNGASKALSAELQCTVDGPHVGALRDACRRANVWACFSFMELNPDGNPYNSAVLVNNEGQICLHYRKLHPWVPAEPWEPGNLGIPVCEGPKGSRIAVAICHDAMFPEVARECAYKGAELMIRIAGYSSSLRHQWHLTAQADAFCNLMYTASVCGCSATGPFGGMGEAIVVGFDGVPIRYGSNKEDELITAEIRPDLVREARRTWGAENNIYQLGHRGFVAVRGGANDCPYTYMQDLVTGQYSLPWEDEVLIKDGTMAGHPPPRQA</sequence>
<dbReference type="PANTHER" id="PTHR43674">
    <property type="entry name" value="NITRILASE C965.09-RELATED"/>
    <property type="match status" value="1"/>
</dbReference>
<dbReference type="PANTHER" id="PTHR43674:SF15">
    <property type="entry name" value="FORMAMIDASE"/>
    <property type="match status" value="1"/>
</dbReference>
<name>A0A375GH69_9BURK</name>
<dbReference type="EMBL" id="CP069811">
    <property type="protein sequence ID" value="QRQ91640.1"/>
    <property type="molecule type" value="Genomic_DNA"/>
</dbReference>
<dbReference type="Proteomes" id="UP000623307">
    <property type="component" value="Chromosome 1"/>
</dbReference>
<evidence type="ECO:0000313" key="4">
    <source>
        <dbReference type="EMBL" id="QRQ91640.1"/>
    </source>
</evidence>
<evidence type="ECO:0000313" key="5">
    <source>
        <dbReference type="EMBL" id="SPC05134.1"/>
    </source>
</evidence>
<keyword evidence="1 5" id="KW-0378">Hydrolase</keyword>
<evidence type="ECO:0000259" key="2">
    <source>
        <dbReference type="PROSITE" id="PS50263"/>
    </source>
</evidence>
<protein>
    <submittedName>
        <fullName evidence="5">Formamidase</fullName>
        <ecNumber evidence="5">3.5.1.49</ecNumber>
    </submittedName>
</protein>
<dbReference type="GO" id="GO:0004328">
    <property type="term" value="F:formamidase activity"/>
    <property type="evidence" value="ECO:0007669"/>
    <property type="project" value="UniProtKB-EC"/>
</dbReference>
<dbReference type="PROSITE" id="PS50263">
    <property type="entry name" value="CN_HYDROLASE"/>
    <property type="match status" value="1"/>
</dbReference>
<reference evidence="4 9" key="4">
    <citation type="submission" date="2021-02" db="EMBL/GenBank/DDBJ databases">
        <title>Complete Genome Sequence of Cupriavidus oxalaticus Strain Ox1, a Soil Oxalate-Degrading Species.</title>
        <authorList>
            <person name="Palmieri F."/>
            <person name="Udriet P."/>
            <person name="Deuasquier M."/>
            <person name="Beaudoing E."/>
            <person name="Johnson S.L."/>
            <person name="Davenport K.W."/>
            <person name="Chain P.S."/>
            <person name="Bindschedler S."/>
            <person name="Junier P."/>
        </authorList>
    </citation>
    <scope>NUCLEOTIDE SEQUENCE [LARGE SCALE GENOMIC DNA]</scope>
    <source>
        <strain evidence="4 9">Ox1</strain>
    </source>
</reference>
<dbReference type="GeneID" id="303488161"/>